<dbReference type="Proteomes" id="UP000184391">
    <property type="component" value="Unassembled WGS sequence"/>
</dbReference>
<organism evidence="1 2">
    <name type="scientific">Erythrobacter sanguineus</name>
    <dbReference type="NCBI Taxonomy" id="198312"/>
    <lineage>
        <taxon>Bacteria</taxon>
        <taxon>Pseudomonadati</taxon>
        <taxon>Pseudomonadota</taxon>
        <taxon>Alphaproteobacteria</taxon>
        <taxon>Sphingomonadales</taxon>
        <taxon>Erythrobacteraceae</taxon>
        <taxon>Erythrobacter/Porphyrobacter group</taxon>
        <taxon>Erythrobacter</taxon>
    </lineage>
</organism>
<dbReference type="Gene3D" id="1.10.357.10">
    <property type="entry name" value="Tetracycline Repressor, domain 2"/>
    <property type="match status" value="1"/>
</dbReference>
<dbReference type="EMBL" id="FRDF01000003">
    <property type="protein sequence ID" value="SHN51327.1"/>
    <property type="molecule type" value="Genomic_DNA"/>
</dbReference>
<protein>
    <submittedName>
        <fullName evidence="1">Transcriptional regulator, TetR family</fullName>
    </submittedName>
</protein>
<dbReference type="OrthoDB" id="9779746at2"/>
<dbReference type="AlphaFoldDB" id="A0A1M7RYC4"/>
<accession>A0A1M7RYC4</accession>
<dbReference type="RefSeq" id="WP_143150249.1">
    <property type="nucleotide sequence ID" value="NZ_MUYH01000003.1"/>
</dbReference>
<reference evidence="2" key="1">
    <citation type="submission" date="2016-12" db="EMBL/GenBank/DDBJ databases">
        <authorList>
            <person name="Varghese N."/>
            <person name="Submissions S."/>
        </authorList>
    </citation>
    <scope>NUCLEOTIDE SEQUENCE [LARGE SCALE GENOMIC DNA]</scope>
    <source>
        <strain evidence="2">DSM 11032</strain>
    </source>
</reference>
<dbReference type="InterPro" id="IPR009057">
    <property type="entry name" value="Homeodomain-like_sf"/>
</dbReference>
<keyword evidence="2" id="KW-1185">Reference proteome</keyword>
<evidence type="ECO:0000313" key="1">
    <source>
        <dbReference type="EMBL" id="SHN51327.1"/>
    </source>
</evidence>
<dbReference type="SUPFAM" id="SSF46689">
    <property type="entry name" value="Homeodomain-like"/>
    <property type="match status" value="1"/>
</dbReference>
<dbReference type="STRING" id="198312.SAMN02745193_00639"/>
<sequence length="198" mass="21911">MARAQIGDKRREQILAACETCVVREGLAKTTLQKIADEADLPRSLVRYFIGNKGDIIPLLIDRMIARADHDYAQIRAKTGSVTTQDAIDFLFETAFSNEVTNTIVAELWKLGERDESVRLRLAEMYRKMQQALADQMAADGIVGDGSQRMSTAHALICLAYGSASFASLYRRKGEMKSSKQAAQALVTGMMTQKEKTA</sequence>
<evidence type="ECO:0000313" key="2">
    <source>
        <dbReference type="Proteomes" id="UP000184391"/>
    </source>
</evidence>
<proteinExistence type="predicted"/>
<gene>
    <name evidence="1" type="ORF">SAMN02745193_00639</name>
</gene>
<name>A0A1M7RYC4_9SPHN</name>